<dbReference type="PROSITE" id="PS50048">
    <property type="entry name" value="ZN2_CY6_FUNGAL_2"/>
    <property type="match status" value="1"/>
</dbReference>
<dbReference type="InterPro" id="IPR036864">
    <property type="entry name" value="Zn2-C6_fun-type_DNA-bd_sf"/>
</dbReference>
<dbReference type="SUPFAM" id="SSF57701">
    <property type="entry name" value="Zn2/Cys6 DNA-binding domain"/>
    <property type="match status" value="1"/>
</dbReference>
<evidence type="ECO:0000256" key="5">
    <source>
        <dbReference type="ARBA" id="ARBA00023242"/>
    </source>
</evidence>
<organism evidence="8 9">
    <name type="scientific">Mycena sanguinolenta</name>
    <dbReference type="NCBI Taxonomy" id="230812"/>
    <lineage>
        <taxon>Eukaryota</taxon>
        <taxon>Fungi</taxon>
        <taxon>Dikarya</taxon>
        <taxon>Basidiomycota</taxon>
        <taxon>Agaricomycotina</taxon>
        <taxon>Agaricomycetes</taxon>
        <taxon>Agaricomycetidae</taxon>
        <taxon>Agaricales</taxon>
        <taxon>Marasmiineae</taxon>
        <taxon>Mycenaceae</taxon>
        <taxon>Mycena</taxon>
    </lineage>
</organism>
<evidence type="ECO:0000259" key="7">
    <source>
        <dbReference type="PROSITE" id="PS50048"/>
    </source>
</evidence>
<evidence type="ECO:0000256" key="4">
    <source>
        <dbReference type="ARBA" id="ARBA00023163"/>
    </source>
</evidence>
<dbReference type="CDD" id="cd12148">
    <property type="entry name" value="fungal_TF_MHR"/>
    <property type="match status" value="1"/>
</dbReference>
<evidence type="ECO:0000256" key="3">
    <source>
        <dbReference type="ARBA" id="ARBA00023015"/>
    </source>
</evidence>
<keyword evidence="5" id="KW-0539">Nucleus</keyword>
<protein>
    <submittedName>
        <fullName evidence="8">Zn(2)-C6 fungal-type domain-containing protein</fullName>
    </submittedName>
</protein>
<gene>
    <name evidence="8" type="ORF">MSAN_01577700</name>
</gene>
<dbReference type="CDD" id="cd00067">
    <property type="entry name" value="GAL4"/>
    <property type="match status" value="1"/>
</dbReference>
<evidence type="ECO:0000256" key="1">
    <source>
        <dbReference type="ARBA" id="ARBA00004123"/>
    </source>
</evidence>
<dbReference type="SMART" id="SM00066">
    <property type="entry name" value="GAL4"/>
    <property type="match status" value="1"/>
</dbReference>
<dbReference type="InterPro" id="IPR050815">
    <property type="entry name" value="TF_fung"/>
</dbReference>
<dbReference type="PANTHER" id="PTHR47338:SF29">
    <property type="entry name" value="ZN(2)-C6 FUNGAL-TYPE DOMAIN-CONTAINING PROTEIN"/>
    <property type="match status" value="1"/>
</dbReference>
<keyword evidence="2" id="KW-0479">Metal-binding</keyword>
<keyword evidence="9" id="KW-1185">Reference proteome</keyword>
<dbReference type="PANTHER" id="PTHR47338">
    <property type="entry name" value="ZN(II)2CYS6 TRANSCRIPTION FACTOR (EUROFUNG)-RELATED"/>
    <property type="match status" value="1"/>
</dbReference>
<feature type="domain" description="Zn(2)-C6 fungal-type" evidence="7">
    <location>
        <begin position="17"/>
        <end position="51"/>
    </location>
</feature>
<dbReference type="InterPro" id="IPR001138">
    <property type="entry name" value="Zn2Cys6_DnaBD"/>
</dbReference>
<dbReference type="GO" id="GO:0000981">
    <property type="term" value="F:DNA-binding transcription factor activity, RNA polymerase II-specific"/>
    <property type="evidence" value="ECO:0007669"/>
    <property type="project" value="InterPro"/>
</dbReference>
<reference evidence="8" key="1">
    <citation type="submission" date="2020-05" db="EMBL/GenBank/DDBJ databases">
        <title>Mycena genomes resolve the evolution of fungal bioluminescence.</title>
        <authorList>
            <person name="Tsai I.J."/>
        </authorList>
    </citation>
    <scope>NUCLEOTIDE SEQUENCE</scope>
    <source>
        <strain evidence="8">160909Yilan</strain>
    </source>
</reference>
<evidence type="ECO:0000256" key="2">
    <source>
        <dbReference type="ARBA" id="ARBA00022723"/>
    </source>
</evidence>
<keyword evidence="3" id="KW-0805">Transcription regulation</keyword>
<dbReference type="EMBL" id="JACAZH010000013">
    <property type="protein sequence ID" value="KAF7351456.1"/>
    <property type="molecule type" value="Genomic_DNA"/>
</dbReference>
<proteinExistence type="predicted"/>
<evidence type="ECO:0000313" key="8">
    <source>
        <dbReference type="EMBL" id="KAF7351456.1"/>
    </source>
</evidence>
<comment type="caution">
    <text evidence="8">The sequence shown here is derived from an EMBL/GenBank/DDBJ whole genome shotgun (WGS) entry which is preliminary data.</text>
</comment>
<dbReference type="GO" id="GO:0008270">
    <property type="term" value="F:zinc ion binding"/>
    <property type="evidence" value="ECO:0007669"/>
    <property type="project" value="InterPro"/>
</dbReference>
<dbReference type="Pfam" id="PF00172">
    <property type="entry name" value="Zn_clus"/>
    <property type="match status" value="1"/>
</dbReference>
<evidence type="ECO:0000256" key="6">
    <source>
        <dbReference type="SAM" id="MobiDB-lite"/>
    </source>
</evidence>
<name>A0A8H6Y3U5_9AGAR</name>
<dbReference type="Gene3D" id="4.10.240.10">
    <property type="entry name" value="Zn(2)-C6 fungal-type DNA-binding domain"/>
    <property type="match status" value="1"/>
</dbReference>
<sequence length="532" mass="58252">MDQERTSRNSKLGKSKACLNCRRRKVRCDGKKPTCTPCERFIGGGLHDCEYTETGPAQSQVLEEQISIIQSRIRELEQPSEKTSVGLHNPYQSSHRRGSSFDEFAPGPSTSISRTPILQPHSPELFKTLMNTFLRHSSQVGFFLNPKMFDNLSNGAAPSQIACPALLDAVYLWGAHLSRSAAISVHEASLLSNALHSATRGLSSDSCPNAIRQTIQAEMLLAQYFFRNARMLEGKYHASAAVSIVLSSGFHKIRSAERPVGPISPAPNSLNEGESINAFWAVLTLNNTWLAADGSPRDVSSAVVDTPWPLDIHAYSQEPELLPSHSNSTIESFLSNVSDRGTSLVALHAKAAIAFEQASRLARFTENIALQNPETLATEFSNLEKVIVALGRLLPPLEQNGSHSLPLVIHSLVQVAIIQVHNPFVFKHAVSRSRSLTAAMAVVKFVRQTNLSGLEYIDAIVGTLWMAACQVFITELSRPEYGPTGTENHNHAKFHEAVETLLAAMSAFAGDCRMIELQLETAQRNYHAIGNP</sequence>
<feature type="region of interest" description="Disordered" evidence="6">
    <location>
        <begin position="77"/>
        <end position="117"/>
    </location>
</feature>
<evidence type="ECO:0000313" key="9">
    <source>
        <dbReference type="Proteomes" id="UP000623467"/>
    </source>
</evidence>
<dbReference type="Proteomes" id="UP000623467">
    <property type="component" value="Unassembled WGS sequence"/>
</dbReference>
<dbReference type="AlphaFoldDB" id="A0A8H6Y3U5"/>
<dbReference type="GO" id="GO:0005634">
    <property type="term" value="C:nucleus"/>
    <property type="evidence" value="ECO:0007669"/>
    <property type="project" value="UniProtKB-SubCell"/>
</dbReference>
<keyword evidence="4" id="KW-0804">Transcription</keyword>
<dbReference type="OrthoDB" id="2309723at2759"/>
<accession>A0A8H6Y3U5</accession>
<comment type="subcellular location">
    <subcellularLocation>
        <location evidence="1">Nucleus</location>
    </subcellularLocation>
</comment>